<name>A0A238UPM7_HALEZ</name>
<evidence type="ECO:0000256" key="1">
    <source>
        <dbReference type="SAM" id="MobiDB-lite"/>
    </source>
</evidence>
<dbReference type="Proteomes" id="UP000198297">
    <property type="component" value="Unassembled WGS sequence"/>
</dbReference>
<sequence length="51" mass="5749">MLYCTMCHGRTPREWTRDEEATTEETAEDPSLSEPDEATDVEILTDGGDDE</sequence>
<dbReference type="EMBL" id="FZNK01000001">
    <property type="protein sequence ID" value="SNR23904.1"/>
    <property type="molecule type" value="Genomic_DNA"/>
</dbReference>
<organism evidence="2 3">
    <name type="scientific">Halorubrum ezzemoulense</name>
    <name type="common">Halorubrum chaoviator</name>
    <dbReference type="NCBI Taxonomy" id="337243"/>
    <lineage>
        <taxon>Archaea</taxon>
        <taxon>Methanobacteriati</taxon>
        <taxon>Methanobacteriota</taxon>
        <taxon>Stenosarchaea group</taxon>
        <taxon>Halobacteria</taxon>
        <taxon>Halobacteriales</taxon>
        <taxon>Haloferacaceae</taxon>
        <taxon>Halorubrum</taxon>
    </lineage>
</organism>
<evidence type="ECO:0000313" key="2">
    <source>
        <dbReference type="EMBL" id="SNR23904.1"/>
    </source>
</evidence>
<protein>
    <submittedName>
        <fullName evidence="2">Uncharacterized protein</fullName>
    </submittedName>
</protein>
<gene>
    <name evidence="2" type="ORF">SAMN06266787_101215</name>
</gene>
<feature type="region of interest" description="Disordered" evidence="1">
    <location>
        <begin position="14"/>
        <end position="51"/>
    </location>
</feature>
<reference evidence="2 3" key="1">
    <citation type="submission" date="2017-06" db="EMBL/GenBank/DDBJ databases">
        <authorList>
            <person name="Kim H.J."/>
            <person name="Triplett B.A."/>
        </authorList>
    </citation>
    <scope>NUCLEOTIDE SEQUENCE [LARGE SCALE GENOMIC DNA]</scope>
    <source>
        <strain evidence="2 3">DSM 19316</strain>
    </source>
</reference>
<accession>A0A238UPM7</accession>
<evidence type="ECO:0000313" key="3">
    <source>
        <dbReference type="Proteomes" id="UP000198297"/>
    </source>
</evidence>
<dbReference type="AlphaFoldDB" id="A0A238UPM7"/>
<proteinExistence type="predicted"/>